<reference evidence="10 11" key="1">
    <citation type="submission" date="2022-10" db="EMBL/GenBank/DDBJ databases">
        <title>High-quality genome sequences of two octocoral-associated bacteria, Endozoicomonas euniceicola EF212 and Endozoicomonas gorgoniicola PS125.</title>
        <authorList>
            <person name="Chiou Y.-J."/>
            <person name="Chen Y.-H."/>
        </authorList>
    </citation>
    <scope>NUCLEOTIDE SEQUENCE [LARGE SCALE GENOMIC DNA]</scope>
    <source>
        <strain evidence="10 11">PS125</strain>
    </source>
</reference>
<evidence type="ECO:0000259" key="9">
    <source>
        <dbReference type="Pfam" id="PF12161"/>
    </source>
</evidence>
<keyword evidence="3" id="KW-0489">Methyltransferase</keyword>
<evidence type="ECO:0000256" key="2">
    <source>
        <dbReference type="ARBA" id="ARBA00011900"/>
    </source>
</evidence>
<organism evidence="10 11">
    <name type="scientific">Endozoicomonas gorgoniicola</name>
    <dbReference type="NCBI Taxonomy" id="1234144"/>
    <lineage>
        <taxon>Bacteria</taxon>
        <taxon>Pseudomonadati</taxon>
        <taxon>Pseudomonadota</taxon>
        <taxon>Gammaproteobacteria</taxon>
        <taxon>Oceanospirillales</taxon>
        <taxon>Endozoicomonadaceae</taxon>
        <taxon>Endozoicomonas</taxon>
    </lineage>
</organism>
<evidence type="ECO:0000256" key="3">
    <source>
        <dbReference type="ARBA" id="ARBA00022603"/>
    </source>
</evidence>
<comment type="catalytic activity">
    <reaction evidence="7">
        <text>a 2'-deoxyadenosine in DNA + S-adenosyl-L-methionine = an N(6)-methyl-2'-deoxyadenosine in DNA + S-adenosyl-L-homocysteine + H(+)</text>
        <dbReference type="Rhea" id="RHEA:15197"/>
        <dbReference type="Rhea" id="RHEA-COMP:12418"/>
        <dbReference type="Rhea" id="RHEA-COMP:12419"/>
        <dbReference type="ChEBI" id="CHEBI:15378"/>
        <dbReference type="ChEBI" id="CHEBI:57856"/>
        <dbReference type="ChEBI" id="CHEBI:59789"/>
        <dbReference type="ChEBI" id="CHEBI:90615"/>
        <dbReference type="ChEBI" id="CHEBI:90616"/>
        <dbReference type="EC" id="2.1.1.72"/>
    </reaction>
</comment>
<dbReference type="InterPro" id="IPR051537">
    <property type="entry name" value="DNA_Adenine_Mtase"/>
</dbReference>
<dbReference type="Proteomes" id="UP001209854">
    <property type="component" value="Unassembled WGS sequence"/>
</dbReference>
<dbReference type="Pfam" id="PF12161">
    <property type="entry name" value="HsdM_N"/>
    <property type="match status" value="1"/>
</dbReference>
<dbReference type="PRINTS" id="PR00507">
    <property type="entry name" value="N12N6MTFRASE"/>
</dbReference>
<dbReference type="EC" id="2.1.1.72" evidence="2"/>
<name>A0ABT3N205_9GAMM</name>
<keyword evidence="11" id="KW-1185">Reference proteome</keyword>
<dbReference type="InterPro" id="IPR003356">
    <property type="entry name" value="DNA_methylase_A-5"/>
</dbReference>
<feature type="domain" description="DNA methylase adenine-specific" evidence="8">
    <location>
        <begin position="138"/>
        <end position="509"/>
    </location>
</feature>
<comment type="caution">
    <text evidence="10">The sequence shown here is derived from an EMBL/GenBank/DDBJ whole genome shotgun (WGS) entry which is preliminary data.</text>
</comment>
<dbReference type="InterPro" id="IPR022749">
    <property type="entry name" value="D12N6_MeTrfase_N"/>
</dbReference>
<evidence type="ECO:0000313" key="10">
    <source>
        <dbReference type="EMBL" id="MCW7555668.1"/>
    </source>
</evidence>
<keyword evidence="4" id="KW-0808">Transferase</keyword>
<comment type="similarity">
    <text evidence="1">Belongs to the N(4)/N(6)-methyltransferase family.</text>
</comment>
<evidence type="ECO:0000256" key="1">
    <source>
        <dbReference type="ARBA" id="ARBA00006594"/>
    </source>
</evidence>
<dbReference type="InterPro" id="IPR029063">
    <property type="entry name" value="SAM-dependent_MTases_sf"/>
</dbReference>
<dbReference type="Gene3D" id="3.40.50.150">
    <property type="entry name" value="Vaccinia Virus protein VP39"/>
    <property type="match status" value="1"/>
</dbReference>
<dbReference type="PROSITE" id="PS00092">
    <property type="entry name" value="N6_MTASE"/>
    <property type="match status" value="1"/>
</dbReference>
<evidence type="ECO:0000256" key="6">
    <source>
        <dbReference type="ARBA" id="ARBA00022747"/>
    </source>
</evidence>
<evidence type="ECO:0000313" key="11">
    <source>
        <dbReference type="Proteomes" id="UP001209854"/>
    </source>
</evidence>
<evidence type="ECO:0000256" key="5">
    <source>
        <dbReference type="ARBA" id="ARBA00022691"/>
    </source>
</evidence>
<dbReference type="Pfam" id="PF02384">
    <property type="entry name" value="N6_Mtase"/>
    <property type="match status" value="1"/>
</dbReference>
<evidence type="ECO:0000256" key="4">
    <source>
        <dbReference type="ARBA" id="ARBA00022679"/>
    </source>
</evidence>
<evidence type="ECO:0000259" key="8">
    <source>
        <dbReference type="Pfam" id="PF02384"/>
    </source>
</evidence>
<keyword evidence="5" id="KW-0949">S-adenosyl-L-methionine</keyword>
<dbReference type="PANTHER" id="PTHR42933">
    <property type="entry name" value="SLR6095 PROTEIN"/>
    <property type="match status" value="1"/>
</dbReference>
<dbReference type="SUPFAM" id="SSF53335">
    <property type="entry name" value="S-adenosyl-L-methionine-dependent methyltransferases"/>
    <property type="match status" value="1"/>
</dbReference>
<dbReference type="InterPro" id="IPR002052">
    <property type="entry name" value="DNA_methylase_N6_adenine_CS"/>
</dbReference>
<dbReference type="RefSeq" id="WP_262565427.1">
    <property type="nucleotide sequence ID" value="NZ_JAPFCC010000001.1"/>
</dbReference>
<feature type="domain" description="N6 adenine-specific DNA methyltransferase N-terminal" evidence="9">
    <location>
        <begin position="6"/>
        <end position="129"/>
    </location>
</feature>
<evidence type="ECO:0000256" key="7">
    <source>
        <dbReference type="ARBA" id="ARBA00047942"/>
    </source>
</evidence>
<protein>
    <recommendedName>
        <fullName evidence="2">site-specific DNA-methyltransferase (adenine-specific)</fullName>
        <ecNumber evidence="2">2.1.1.72</ecNumber>
    </recommendedName>
</protein>
<gene>
    <name evidence="10" type="ORF">NX722_24180</name>
</gene>
<dbReference type="PANTHER" id="PTHR42933:SF3">
    <property type="entry name" value="TYPE I RESTRICTION ENZYME MJAVIII METHYLASE SUBUNIT"/>
    <property type="match status" value="1"/>
</dbReference>
<dbReference type="Gene3D" id="1.20.1260.30">
    <property type="match status" value="1"/>
</dbReference>
<dbReference type="InterPro" id="IPR038333">
    <property type="entry name" value="T1MK-like_N_sf"/>
</dbReference>
<proteinExistence type="inferred from homology"/>
<dbReference type="EMBL" id="JAPFCC010000001">
    <property type="protein sequence ID" value="MCW7555668.1"/>
    <property type="molecule type" value="Genomic_DNA"/>
</dbReference>
<sequence length="540" mass="61614">MITGTLKSQIDKLWEEFWVGGITNPLTVIEQITYLMYSRMLDTMESKDEQKKVLAGVDFKPRFKAHQQDCRFNRYCNLSADEMMEIVRDEVFLHFRSLSDEGTLLGEFMKDARLEIVKPNLLVKAVEMIKNLPLDRGDTKGDLYEYLLSKLTTAGINGQFRTPRHIIRAMVEMMEPNPARGERICDPACGTGGFLSTTYEYLLEKYSSLDSIHTETVTNEKGELEQQKIFSGDLLNEYREHVDFDMFHGYDFDSTMLRIAAMNLIMHGVDEPDIHYQDTMSQSFSDKYPEASHDAFHLILANPPFTGSLDEEDVDPAILKRVKTKKTELLFCARILQMLKVGGRSATVVPQGVLFGSSKAHQSLRKTLVEDNQLEAVINLPSGVFKPYAGVATAILIFTKGGETDNVWFYDLENDGFSLDDKRNPIDKNDLPNLVASWKQYRKGKNLPVGEFMGHNLTRHSREGGNPSLIENNDWQDRTQKAFVVPKADLKANKYDLSINRYKEVVYEEEVYNPPKEILGRLKALEVEIQKELGELEGML</sequence>
<keyword evidence="6" id="KW-0680">Restriction system</keyword>
<accession>A0ABT3N205</accession>